<keyword evidence="1" id="KW-0645">Protease</keyword>
<proteinExistence type="inferred from homology"/>
<evidence type="ECO:0000259" key="4">
    <source>
        <dbReference type="Pfam" id="PF16325"/>
    </source>
</evidence>
<dbReference type="AlphaFoldDB" id="A0A388TH24"/>
<dbReference type="PROSITE" id="PS01276">
    <property type="entry name" value="PEPTIDASE_U32"/>
    <property type="match status" value="1"/>
</dbReference>
<dbReference type="InterPro" id="IPR051454">
    <property type="entry name" value="RNA/ubiquinone_mod_enzymes"/>
</dbReference>
<dbReference type="Proteomes" id="UP000275925">
    <property type="component" value="Unassembled WGS sequence"/>
</dbReference>
<dbReference type="Pfam" id="PF01136">
    <property type="entry name" value="Peptidase_U32"/>
    <property type="match status" value="1"/>
</dbReference>
<dbReference type="PANTHER" id="PTHR30217">
    <property type="entry name" value="PEPTIDASE U32 FAMILY"/>
    <property type="match status" value="1"/>
</dbReference>
<dbReference type="Gene3D" id="2.40.30.10">
    <property type="entry name" value="Translation factors"/>
    <property type="match status" value="1"/>
</dbReference>
<reference evidence="5 6" key="1">
    <citation type="journal article" date="2019" name="ISME J.">
        <title>Genome analyses of uncultured TG2/ZB3 bacteria in 'Margulisbacteria' specifically attached to ectosymbiotic spirochetes of protists in the termite gut.</title>
        <authorList>
            <person name="Utami Y.D."/>
            <person name="Kuwahara H."/>
            <person name="Igai K."/>
            <person name="Murakami T."/>
            <person name="Sugaya K."/>
            <person name="Morikawa T."/>
            <person name="Nagura Y."/>
            <person name="Yuki M."/>
            <person name="Deevong P."/>
            <person name="Inoue T."/>
            <person name="Kihara K."/>
            <person name="Lo N."/>
            <person name="Yamada A."/>
            <person name="Ohkuma M."/>
            <person name="Hongoh Y."/>
        </authorList>
    </citation>
    <scope>NUCLEOTIDE SEQUENCE [LARGE SCALE GENOMIC DNA]</scope>
    <source>
        <strain evidence="5">NkOx7-02</strain>
    </source>
</reference>
<sequence length="409" mass="45542">MPRRPELLSPAGDLEKLQTAVRFGADAVYAGAENFSLRADSNSFTLQELGAGIRFAHEHGCKFYLALNIYAFDHDLAKLLAYFQEAVNLGIDAVIVSDPGVLRTLQELGTGVKFHISTQANTTNSAAVKFWLNNGATRIVAARELTLEQLREIKQKVPAAELEVFIHGALCIAYSGRCLLSRYLTGRSANRGECAQPCRWAYTLRETNRPDVYTAEEDQHGLYILNSRDLCLLEHLPELITAGIDSCKIEGRMKSAFYTAMTTKVYRQAIDTYLANPAQYSVAQEWRANLAKISHRPYTDGLFSLGEPTEYPQDSAYIKDYDFVGIAENYDVAAKRLTVSGRNQFRSGDELEILDSKISPIQKVKVGQMRKSDGEIISVAHNSYQVTLDLAGQAVAPISKHSILYRKRT</sequence>
<comment type="caution">
    <text evidence="5">The sequence shown here is derived from an EMBL/GenBank/DDBJ whole genome shotgun (WGS) entry which is preliminary data.</text>
</comment>
<dbReference type="InterPro" id="IPR032525">
    <property type="entry name" value="Peptidase_U32_C"/>
</dbReference>
<feature type="domain" description="Peptidase family U32 C-terminal" evidence="4">
    <location>
        <begin position="320"/>
        <end position="397"/>
    </location>
</feature>
<evidence type="ECO:0000313" key="6">
    <source>
        <dbReference type="Proteomes" id="UP000275925"/>
    </source>
</evidence>
<organism evidence="5 6">
    <name type="scientific">Candidatus Termititenax persephonae</name>
    <dbReference type="NCBI Taxonomy" id="2218525"/>
    <lineage>
        <taxon>Bacteria</taxon>
        <taxon>Bacillati</taxon>
        <taxon>Candidatus Margulisiibacteriota</taxon>
        <taxon>Candidatus Termititenacia</taxon>
        <taxon>Candidatus Termititenacales</taxon>
        <taxon>Candidatus Termititenacaceae</taxon>
        <taxon>Candidatus Termititenax</taxon>
    </lineage>
</organism>
<dbReference type="InterPro" id="IPR001539">
    <property type="entry name" value="Peptidase_U32"/>
</dbReference>
<accession>A0A388TH24</accession>
<dbReference type="PANTHER" id="PTHR30217:SF6">
    <property type="entry name" value="TRNA HYDROXYLATION PROTEIN P"/>
    <property type="match status" value="1"/>
</dbReference>
<evidence type="ECO:0000256" key="2">
    <source>
        <dbReference type="ARBA" id="ARBA00022801"/>
    </source>
</evidence>
<name>A0A388TH24_9BACT</name>
<gene>
    <name evidence="5" type="ORF">NO2_0733</name>
</gene>
<dbReference type="GO" id="GO:0008233">
    <property type="term" value="F:peptidase activity"/>
    <property type="evidence" value="ECO:0007669"/>
    <property type="project" value="UniProtKB-KW"/>
</dbReference>
<dbReference type="Pfam" id="PF16325">
    <property type="entry name" value="Peptidase_U32_C"/>
    <property type="match status" value="1"/>
</dbReference>
<keyword evidence="2" id="KW-0378">Hydrolase</keyword>
<evidence type="ECO:0000256" key="3">
    <source>
        <dbReference type="ARBA" id="ARBA00038374"/>
    </source>
</evidence>
<dbReference type="GO" id="GO:0006508">
    <property type="term" value="P:proteolysis"/>
    <property type="evidence" value="ECO:0007669"/>
    <property type="project" value="UniProtKB-KW"/>
</dbReference>
<comment type="similarity">
    <text evidence="3">Belongs to the peptidase U32 family.</text>
</comment>
<keyword evidence="6" id="KW-1185">Reference proteome</keyword>
<evidence type="ECO:0000313" key="5">
    <source>
        <dbReference type="EMBL" id="GBR76133.1"/>
    </source>
</evidence>
<dbReference type="EMBL" id="BGZO01000016">
    <property type="protein sequence ID" value="GBR76133.1"/>
    <property type="molecule type" value="Genomic_DNA"/>
</dbReference>
<evidence type="ECO:0000256" key="1">
    <source>
        <dbReference type="ARBA" id="ARBA00022670"/>
    </source>
</evidence>
<protein>
    <submittedName>
        <fullName evidence="5">Peptidase U32 family</fullName>
    </submittedName>
</protein>